<evidence type="ECO:0000256" key="5">
    <source>
        <dbReference type="ARBA" id="ARBA00017322"/>
    </source>
</evidence>
<dbReference type="EC" id="2.7.13.3" evidence="4"/>
<dbReference type="GO" id="GO:0016020">
    <property type="term" value="C:membrane"/>
    <property type="evidence" value="ECO:0007669"/>
    <property type="project" value="InterPro"/>
</dbReference>
<evidence type="ECO:0000256" key="1">
    <source>
        <dbReference type="ARBA" id="ARBA00000085"/>
    </source>
</evidence>
<keyword evidence="10" id="KW-0479">Metal-binding</keyword>
<dbReference type="CDD" id="cd16917">
    <property type="entry name" value="HATPase_UhpB-NarQ-NarX-like"/>
    <property type="match status" value="1"/>
</dbReference>
<dbReference type="GO" id="GO:0000155">
    <property type="term" value="F:phosphorelay sensor kinase activity"/>
    <property type="evidence" value="ECO:0007669"/>
    <property type="project" value="InterPro"/>
</dbReference>
<dbReference type="InterPro" id="IPR036890">
    <property type="entry name" value="HATPase_C_sf"/>
</dbReference>
<dbReference type="RefSeq" id="WP_092328630.1">
    <property type="nucleotide sequence ID" value="NZ_FNCP01000001.1"/>
</dbReference>
<dbReference type="InterPro" id="IPR050482">
    <property type="entry name" value="Sensor_HK_TwoCompSys"/>
</dbReference>
<comment type="cofactor">
    <cofactor evidence="2">
        <name>[4Fe-4S] cluster</name>
        <dbReference type="ChEBI" id="CHEBI:49883"/>
    </cofactor>
</comment>
<dbReference type="SUPFAM" id="SSF55874">
    <property type="entry name" value="ATPase domain of HSP90 chaperone/DNA topoisomerase II/histidine kinase"/>
    <property type="match status" value="1"/>
</dbReference>
<evidence type="ECO:0000256" key="19">
    <source>
        <dbReference type="SAM" id="Coils"/>
    </source>
</evidence>
<evidence type="ECO:0000256" key="7">
    <source>
        <dbReference type="ARBA" id="ARBA00022490"/>
    </source>
</evidence>
<dbReference type="Pfam" id="PF07730">
    <property type="entry name" value="HisKA_3"/>
    <property type="match status" value="1"/>
</dbReference>
<dbReference type="InterPro" id="IPR004358">
    <property type="entry name" value="Sig_transdc_His_kin-like_C"/>
</dbReference>
<evidence type="ECO:0000256" key="2">
    <source>
        <dbReference type="ARBA" id="ARBA00001966"/>
    </source>
</evidence>
<dbReference type="GO" id="GO:0005524">
    <property type="term" value="F:ATP binding"/>
    <property type="evidence" value="ECO:0007669"/>
    <property type="project" value="UniProtKB-KW"/>
</dbReference>
<keyword evidence="19" id="KW-0175">Coiled coil</keyword>
<dbReference type="OrthoDB" id="9781904at2"/>
<keyword evidence="6" id="KW-0004">4Fe-4S</keyword>
<keyword evidence="7" id="KW-0963">Cytoplasm</keyword>
<dbReference type="Gene3D" id="3.30.450.40">
    <property type="match status" value="1"/>
</dbReference>
<feature type="domain" description="Histidine kinase" evidence="20">
    <location>
        <begin position="180"/>
        <end position="372"/>
    </location>
</feature>
<sequence>MANQLLLQLLIKITDAVEKRTSEEIPEKVFEYFSSALGADACALYLQKLEHIVLVRQMDADADFSFADVWGGEVLPSKLAGYEDQESINQIFPEASWQSCFLLPIKVGEKLVGVLVAGWQQYVPLDIWIEKNLSILQCIGQLLGNSMYAETEIQRLKLREDTLERICKQAIDELENNKKQLSRELHDEVGQAMTSILLQLKLLQQEQDLELIHDRLGGLRYITQQTIEDVRRISMNLRPAVLENLGLVPALDWYIEDYRRYSGIKTDFSSPRIKERLPGELEIITYRAVQESLTNVARHAKASHVFVTLNHNEGCLELQVADNGKGLNLRDVNSGLGLLGMEERVKLARGKFTIKSKPEQGTTILITLPLTMESRNDG</sequence>
<dbReference type="STRING" id="1121419.SAMN05443529_101138"/>
<proteinExistence type="predicted"/>
<evidence type="ECO:0000256" key="18">
    <source>
        <dbReference type="ARBA" id="ARBA00030800"/>
    </source>
</evidence>
<name>A0A1G7RQQ1_9FIRM</name>
<dbReference type="InterPro" id="IPR011712">
    <property type="entry name" value="Sig_transdc_His_kin_sub3_dim/P"/>
</dbReference>
<dbReference type="PANTHER" id="PTHR24421">
    <property type="entry name" value="NITRATE/NITRITE SENSOR PROTEIN NARX-RELATED"/>
    <property type="match status" value="1"/>
</dbReference>
<evidence type="ECO:0000313" key="21">
    <source>
        <dbReference type="EMBL" id="SDG12250.1"/>
    </source>
</evidence>
<keyword evidence="14" id="KW-0408">Iron</keyword>
<gene>
    <name evidence="21" type="ORF">SAMN05443529_101138</name>
</gene>
<dbReference type="GO" id="GO:0005737">
    <property type="term" value="C:cytoplasm"/>
    <property type="evidence" value="ECO:0007669"/>
    <property type="project" value="UniProtKB-SubCell"/>
</dbReference>
<keyword evidence="8" id="KW-0597">Phosphoprotein</keyword>
<keyword evidence="22" id="KW-1185">Reference proteome</keyword>
<dbReference type="InterPro" id="IPR003594">
    <property type="entry name" value="HATPase_dom"/>
</dbReference>
<dbReference type="AlphaFoldDB" id="A0A1G7RQQ1"/>
<evidence type="ECO:0000256" key="8">
    <source>
        <dbReference type="ARBA" id="ARBA00022553"/>
    </source>
</evidence>
<comment type="function">
    <text evidence="17">Member of the two-component regulatory system NreB/NreC involved in the control of dissimilatory nitrate/nitrite reduction in response to oxygen. NreB functions as a direct oxygen sensor histidine kinase which is autophosphorylated, in the absence of oxygen, probably at the conserved histidine residue, and transfers its phosphate group probably to a conserved aspartate residue of NreC. NreB/NreC activates the expression of the nitrate (narGHJI) and nitrite (nir) reductase operons, as well as the putative nitrate transporter gene narT.</text>
</comment>
<dbReference type="Gene3D" id="1.20.5.1930">
    <property type="match status" value="1"/>
</dbReference>
<evidence type="ECO:0000256" key="6">
    <source>
        <dbReference type="ARBA" id="ARBA00022485"/>
    </source>
</evidence>
<evidence type="ECO:0000256" key="17">
    <source>
        <dbReference type="ARBA" id="ARBA00024827"/>
    </source>
</evidence>
<evidence type="ECO:0000256" key="10">
    <source>
        <dbReference type="ARBA" id="ARBA00022723"/>
    </source>
</evidence>
<keyword evidence="15" id="KW-0902">Two-component regulatory system</keyword>
<evidence type="ECO:0000256" key="14">
    <source>
        <dbReference type="ARBA" id="ARBA00023004"/>
    </source>
</evidence>
<feature type="coiled-coil region" evidence="19">
    <location>
        <begin position="153"/>
        <end position="191"/>
    </location>
</feature>
<comment type="catalytic activity">
    <reaction evidence="1">
        <text>ATP + protein L-histidine = ADP + protein N-phospho-L-histidine.</text>
        <dbReference type="EC" id="2.7.13.3"/>
    </reaction>
</comment>
<dbReference type="Pfam" id="PF02518">
    <property type="entry name" value="HATPase_c"/>
    <property type="match status" value="1"/>
</dbReference>
<reference evidence="22" key="1">
    <citation type="submission" date="2016-10" db="EMBL/GenBank/DDBJ databases">
        <authorList>
            <person name="Varghese N."/>
            <person name="Submissions S."/>
        </authorList>
    </citation>
    <scope>NUCLEOTIDE SEQUENCE [LARGE SCALE GENOMIC DNA]</scope>
    <source>
        <strain evidence="22">DSM 8344</strain>
    </source>
</reference>
<dbReference type="SMART" id="SM00387">
    <property type="entry name" value="HATPase_c"/>
    <property type="match status" value="1"/>
</dbReference>
<organism evidence="21 22">
    <name type="scientific">Desulfosporosinus hippei DSM 8344</name>
    <dbReference type="NCBI Taxonomy" id="1121419"/>
    <lineage>
        <taxon>Bacteria</taxon>
        <taxon>Bacillati</taxon>
        <taxon>Bacillota</taxon>
        <taxon>Clostridia</taxon>
        <taxon>Eubacteriales</taxon>
        <taxon>Desulfitobacteriaceae</taxon>
        <taxon>Desulfosporosinus</taxon>
    </lineage>
</organism>
<dbReference type="InterPro" id="IPR005467">
    <property type="entry name" value="His_kinase_dom"/>
</dbReference>
<dbReference type="SUPFAM" id="SSF55781">
    <property type="entry name" value="GAF domain-like"/>
    <property type="match status" value="1"/>
</dbReference>
<evidence type="ECO:0000256" key="12">
    <source>
        <dbReference type="ARBA" id="ARBA00022777"/>
    </source>
</evidence>
<evidence type="ECO:0000256" key="9">
    <source>
        <dbReference type="ARBA" id="ARBA00022679"/>
    </source>
</evidence>
<keyword evidence="9" id="KW-0808">Transferase</keyword>
<evidence type="ECO:0000256" key="15">
    <source>
        <dbReference type="ARBA" id="ARBA00023012"/>
    </source>
</evidence>
<dbReference type="Gene3D" id="3.30.565.10">
    <property type="entry name" value="Histidine kinase-like ATPase, C-terminal domain"/>
    <property type="match status" value="1"/>
</dbReference>
<evidence type="ECO:0000256" key="3">
    <source>
        <dbReference type="ARBA" id="ARBA00004496"/>
    </source>
</evidence>
<keyword evidence="12 21" id="KW-0418">Kinase</keyword>
<evidence type="ECO:0000259" key="20">
    <source>
        <dbReference type="PROSITE" id="PS50109"/>
    </source>
</evidence>
<evidence type="ECO:0000256" key="11">
    <source>
        <dbReference type="ARBA" id="ARBA00022741"/>
    </source>
</evidence>
<dbReference type="PROSITE" id="PS50109">
    <property type="entry name" value="HIS_KIN"/>
    <property type="match status" value="1"/>
</dbReference>
<dbReference type="GO" id="GO:0046983">
    <property type="term" value="F:protein dimerization activity"/>
    <property type="evidence" value="ECO:0007669"/>
    <property type="project" value="InterPro"/>
</dbReference>
<evidence type="ECO:0000256" key="13">
    <source>
        <dbReference type="ARBA" id="ARBA00022840"/>
    </source>
</evidence>
<dbReference type="InterPro" id="IPR029016">
    <property type="entry name" value="GAF-like_dom_sf"/>
</dbReference>
<protein>
    <recommendedName>
        <fullName evidence="5">Oxygen sensor histidine kinase NreB</fullName>
        <ecNumber evidence="4">2.7.13.3</ecNumber>
    </recommendedName>
    <alternativeName>
        <fullName evidence="18">Nitrogen regulation protein B</fullName>
    </alternativeName>
</protein>
<comment type="subcellular location">
    <subcellularLocation>
        <location evidence="3">Cytoplasm</location>
    </subcellularLocation>
</comment>
<dbReference type="PANTHER" id="PTHR24421:SF10">
    <property type="entry name" value="NITRATE_NITRITE SENSOR PROTEIN NARQ"/>
    <property type="match status" value="1"/>
</dbReference>
<evidence type="ECO:0000256" key="16">
    <source>
        <dbReference type="ARBA" id="ARBA00023014"/>
    </source>
</evidence>
<evidence type="ECO:0000256" key="4">
    <source>
        <dbReference type="ARBA" id="ARBA00012438"/>
    </source>
</evidence>
<dbReference type="GO" id="GO:0046872">
    <property type="term" value="F:metal ion binding"/>
    <property type="evidence" value="ECO:0007669"/>
    <property type="project" value="UniProtKB-KW"/>
</dbReference>
<dbReference type="EMBL" id="FNCP01000001">
    <property type="protein sequence ID" value="SDG12250.1"/>
    <property type="molecule type" value="Genomic_DNA"/>
</dbReference>
<evidence type="ECO:0000313" key="22">
    <source>
        <dbReference type="Proteomes" id="UP000198656"/>
    </source>
</evidence>
<dbReference type="GO" id="GO:0051539">
    <property type="term" value="F:4 iron, 4 sulfur cluster binding"/>
    <property type="evidence" value="ECO:0007669"/>
    <property type="project" value="UniProtKB-KW"/>
</dbReference>
<keyword evidence="11" id="KW-0547">Nucleotide-binding</keyword>
<keyword evidence="16" id="KW-0411">Iron-sulfur</keyword>
<dbReference type="PRINTS" id="PR00344">
    <property type="entry name" value="BCTRLSENSOR"/>
</dbReference>
<dbReference type="Proteomes" id="UP000198656">
    <property type="component" value="Unassembled WGS sequence"/>
</dbReference>
<accession>A0A1G7RQQ1</accession>
<keyword evidence="13" id="KW-0067">ATP-binding</keyword>